<proteinExistence type="predicted"/>
<dbReference type="CDD" id="cd04186">
    <property type="entry name" value="GT_2_like_c"/>
    <property type="match status" value="1"/>
</dbReference>
<dbReference type="Proteomes" id="UP000060487">
    <property type="component" value="Unassembled WGS sequence"/>
</dbReference>
<name>A0ABR5SJZ0_9BACT</name>
<comment type="caution">
    <text evidence="2">The sequence shown here is derived from an EMBL/GenBank/DDBJ whole genome shotgun (WGS) entry which is preliminary data.</text>
</comment>
<dbReference type="PANTHER" id="PTHR43179:SF7">
    <property type="entry name" value="RHAMNOSYLTRANSFERASE WBBL"/>
    <property type="match status" value="1"/>
</dbReference>
<dbReference type="Pfam" id="PF00535">
    <property type="entry name" value="Glycos_transf_2"/>
    <property type="match status" value="1"/>
</dbReference>
<keyword evidence="2" id="KW-0328">Glycosyltransferase</keyword>
<dbReference type="GO" id="GO:0102096">
    <property type="term" value="F:decaprenyl-N-acetyl-alpha-D-glucosaminyl-pyrophosphate:dTDP-alpha-L-rhamnose rhamnosyltransferase activity"/>
    <property type="evidence" value="ECO:0007669"/>
    <property type="project" value="UniProtKB-EC"/>
</dbReference>
<reference evidence="2 3" key="1">
    <citation type="submission" date="2015-11" db="EMBL/GenBank/DDBJ databases">
        <authorList>
            <person name="Lin W."/>
        </authorList>
    </citation>
    <scope>NUCLEOTIDE SEQUENCE [LARGE SCALE GENOMIC DNA]</scope>
    <source>
        <strain evidence="2 3">HCH-1</strain>
    </source>
</reference>
<evidence type="ECO:0000313" key="2">
    <source>
        <dbReference type="EMBL" id="KWT92848.1"/>
    </source>
</evidence>
<organism evidence="2 3">
    <name type="scientific">Candidatus Magnetominusculus xianensis</name>
    <dbReference type="NCBI Taxonomy" id="1748249"/>
    <lineage>
        <taxon>Bacteria</taxon>
        <taxon>Pseudomonadati</taxon>
        <taxon>Nitrospirota</taxon>
        <taxon>Nitrospiria</taxon>
        <taxon>Nitrospirales</taxon>
        <taxon>Nitrospiraceae</taxon>
        <taxon>Candidatus Magnetominusculus</taxon>
    </lineage>
</organism>
<feature type="domain" description="Glycosyltransferase 2-like" evidence="1">
    <location>
        <begin position="293"/>
        <end position="435"/>
    </location>
</feature>
<dbReference type="Gene3D" id="3.90.550.10">
    <property type="entry name" value="Spore Coat Polysaccharide Biosynthesis Protein SpsA, Chain A"/>
    <property type="match status" value="2"/>
</dbReference>
<keyword evidence="2" id="KW-0808">Transferase</keyword>
<evidence type="ECO:0000313" key="3">
    <source>
        <dbReference type="Proteomes" id="UP000060487"/>
    </source>
</evidence>
<dbReference type="SUPFAM" id="SSF53448">
    <property type="entry name" value="Nucleotide-diphospho-sugar transferases"/>
    <property type="match status" value="1"/>
</dbReference>
<keyword evidence="3" id="KW-1185">Reference proteome</keyword>
<dbReference type="EC" id="2.4.1.289" evidence="2"/>
<dbReference type="RefSeq" id="WP_085050961.1">
    <property type="nucleotide sequence ID" value="NZ_LNQR01000019.1"/>
</dbReference>
<protein>
    <submittedName>
        <fullName evidence="2">Glycosyl transferase</fullName>
        <ecNumber evidence="2">2.4.1.289</ecNumber>
    </submittedName>
</protein>
<accession>A0ABR5SJZ0</accession>
<evidence type="ECO:0000259" key="1">
    <source>
        <dbReference type="Pfam" id="PF00535"/>
    </source>
</evidence>
<dbReference type="EMBL" id="LNQR01000019">
    <property type="protein sequence ID" value="KWT92848.1"/>
    <property type="molecule type" value="Genomic_DNA"/>
</dbReference>
<dbReference type="InterPro" id="IPR029044">
    <property type="entry name" value="Nucleotide-diphossugar_trans"/>
</dbReference>
<sequence>MPVKIYHSIVNQLTMFNGYVKGHLKRKLYPFYIRAANLFFAKRSYHAWIQANEPNTADLEAQRTCIFDNMPLFAVVCVFNPSQSIIASLRRQTYVRWHLYILSDSPPLQAEENITFIDISLPSNEIIAQIDGDFIVMLGLNTVLCPFALYEITASININLNGPNGKFFYSDEDSLIGGKRASPYFKPDYSPDTLRSFNYIGTLLVIARELFVQEFTHMPDNIYAVALKCTHNAKGAIVHIPKVLYHTTDNDTRHAAEAISAHLVELGVSVEVEQRSPGLFNVIYEIKGSPRVSVIIPNRDNSVLLAKCVKSVQTADYENYEIVIAENGSTKKDTFVLYDTLKQDKRIRIIHWQGTFNYAKVNNDAVRDSDGAILLFLNNDIEAINPDWIVNMLRHAVRKDVGAVGAKLYYPDGTIQHAGVAVGVGGIAVEYYKGLKTNSTGCFNRLSAVHNVAAVTGACLMLKRELFDRIDGFDESYALAYNDVDLCLRLLELGFPTVWTPYSELIHRESRTRGYEITQTQRQRLEEESAMFTQRWRHILDEGDPYYNPNLSRKRGDFTLS</sequence>
<dbReference type="InterPro" id="IPR001173">
    <property type="entry name" value="Glyco_trans_2-like"/>
</dbReference>
<gene>
    <name evidence="2" type="ORF">ASN18_0434</name>
</gene>
<dbReference type="PANTHER" id="PTHR43179">
    <property type="entry name" value="RHAMNOSYLTRANSFERASE WBBL"/>
    <property type="match status" value="1"/>
</dbReference>